<dbReference type="Pfam" id="PF12697">
    <property type="entry name" value="Abhydrolase_6"/>
    <property type="match status" value="1"/>
</dbReference>
<dbReference type="RefSeq" id="XP_025545961.1">
    <property type="nucleotide sequence ID" value="XM_025696061.1"/>
</dbReference>
<name>A0A395HG27_ASPHC</name>
<dbReference type="Proteomes" id="UP000248961">
    <property type="component" value="Unassembled WGS sequence"/>
</dbReference>
<feature type="domain" description="AB hydrolase-1" evidence="1">
    <location>
        <begin position="11"/>
        <end position="252"/>
    </location>
</feature>
<evidence type="ECO:0000313" key="3">
    <source>
        <dbReference type="Proteomes" id="UP000248961"/>
    </source>
</evidence>
<evidence type="ECO:0000313" key="2">
    <source>
        <dbReference type="EMBL" id="RAL06807.1"/>
    </source>
</evidence>
<proteinExistence type="predicted"/>
<gene>
    <name evidence="2" type="ORF">BO97DRAFT_409417</name>
</gene>
<dbReference type="EMBL" id="KZ824352">
    <property type="protein sequence ID" value="RAL06807.1"/>
    <property type="molecule type" value="Genomic_DNA"/>
</dbReference>
<evidence type="ECO:0000259" key="1">
    <source>
        <dbReference type="Pfam" id="PF12697"/>
    </source>
</evidence>
<keyword evidence="3" id="KW-1185">Reference proteome</keyword>
<dbReference type="AlphaFoldDB" id="A0A395HG27"/>
<accession>A0A395HG27</accession>
<reference evidence="2 3" key="1">
    <citation type="submission" date="2018-02" db="EMBL/GenBank/DDBJ databases">
        <title>The genomes of Aspergillus section Nigri reveals drivers in fungal speciation.</title>
        <authorList>
            <consortium name="DOE Joint Genome Institute"/>
            <person name="Vesth T.C."/>
            <person name="Nybo J."/>
            <person name="Theobald S."/>
            <person name="Brandl J."/>
            <person name="Frisvad J.C."/>
            <person name="Nielsen K.F."/>
            <person name="Lyhne E.K."/>
            <person name="Kogle M.E."/>
            <person name="Kuo A."/>
            <person name="Riley R."/>
            <person name="Clum A."/>
            <person name="Nolan M."/>
            <person name="Lipzen A."/>
            <person name="Salamov A."/>
            <person name="Henrissat B."/>
            <person name="Wiebenga A."/>
            <person name="De vries R.P."/>
            <person name="Grigoriev I.V."/>
            <person name="Mortensen U.H."/>
            <person name="Andersen M.R."/>
            <person name="Baker S.E."/>
        </authorList>
    </citation>
    <scope>NUCLEOTIDE SEQUENCE [LARGE SCALE GENOMIC DNA]</scope>
    <source>
        <strain evidence="2 3">CBS 101889</strain>
    </source>
</reference>
<dbReference type="SUPFAM" id="SSF53474">
    <property type="entry name" value="alpha/beta-Hydrolases"/>
    <property type="match status" value="1"/>
</dbReference>
<dbReference type="PANTHER" id="PTHR37017:SF10">
    <property type="entry name" value="AB HYDROLASE-1 DOMAIN-CONTAINING PROTEIN"/>
    <property type="match status" value="1"/>
</dbReference>
<dbReference type="STRING" id="1450537.A0A395HG27"/>
<organism evidence="2 3">
    <name type="scientific">Aspergillus homomorphus (strain CBS 101889)</name>
    <dbReference type="NCBI Taxonomy" id="1450537"/>
    <lineage>
        <taxon>Eukaryota</taxon>
        <taxon>Fungi</taxon>
        <taxon>Dikarya</taxon>
        <taxon>Ascomycota</taxon>
        <taxon>Pezizomycotina</taxon>
        <taxon>Eurotiomycetes</taxon>
        <taxon>Eurotiomycetidae</taxon>
        <taxon>Eurotiales</taxon>
        <taxon>Aspergillaceae</taxon>
        <taxon>Aspergillus</taxon>
        <taxon>Aspergillus subgen. Circumdati</taxon>
    </lineage>
</organism>
<dbReference type="OrthoDB" id="408373at2759"/>
<dbReference type="Gene3D" id="3.40.50.1820">
    <property type="entry name" value="alpha/beta hydrolase"/>
    <property type="match status" value="1"/>
</dbReference>
<keyword evidence="2" id="KW-0378">Hydrolase</keyword>
<dbReference type="InterPro" id="IPR052897">
    <property type="entry name" value="Sec-Metab_Biosynth_Hydrolase"/>
</dbReference>
<sequence>MATNATTYPVIVLIHGSWHFPSHYSTFTTQLRERGHEVHAPRLPTMNGARPPTADLETDSDFIRAYVEGLVSAGREVIVLMHSYGGQVGTNALAGLGRPTRQAQGLAGGVVHLVYINAFAVVEGTSMADVVEAHGNSDLMPLAFDFAKDQTVMSRDFKKLIVGPGRPDDETDAYIAAFRPHNGKAWYDKIQHCAWREVPRITYIQTTLDMNVPIHYQKKMVETLEKEGKQVTACELETGHCPTFTMPEEVAKIVHELAVEN</sequence>
<protein>
    <submittedName>
        <fullName evidence="2">Alpha/beta-hydrolase</fullName>
    </submittedName>
</protein>
<dbReference type="GeneID" id="37200350"/>
<dbReference type="VEuPathDB" id="FungiDB:BO97DRAFT_409417"/>
<dbReference type="GO" id="GO:0016787">
    <property type="term" value="F:hydrolase activity"/>
    <property type="evidence" value="ECO:0007669"/>
    <property type="project" value="UniProtKB-KW"/>
</dbReference>
<dbReference type="InterPro" id="IPR000073">
    <property type="entry name" value="AB_hydrolase_1"/>
</dbReference>
<dbReference type="InterPro" id="IPR029058">
    <property type="entry name" value="AB_hydrolase_fold"/>
</dbReference>
<dbReference type="PANTHER" id="PTHR37017">
    <property type="entry name" value="AB HYDROLASE-1 DOMAIN-CONTAINING PROTEIN-RELATED"/>
    <property type="match status" value="1"/>
</dbReference>